<evidence type="ECO:0000313" key="2">
    <source>
        <dbReference type="Proteomes" id="UP000193920"/>
    </source>
</evidence>
<dbReference type="AlphaFoldDB" id="A0A1Y2BPB6"/>
<dbReference type="Pfam" id="PF04525">
    <property type="entry name" value="LOR"/>
    <property type="match status" value="1"/>
</dbReference>
<gene>
    <name evidence="1" type="ORF">LY90DRAFT_673004</name>
</gene>
<comment type="caution">
    <text evidence="1">The sequence shown here is derived from an EMBL/GenBank/DDBJ whole genome shotgun (WGS) entry which is preliminary data.</text>
</comment>
<dbReference type="InterPro" id="IPR007612">
    <property type="entry name" value="LOR"/>
</dbReference>
<protein>
    <recommendedName>
        <fullName evidence="3">Tubby C-terminal domain-containing protein</fullName>
    </recommendedName>
</protein>
<name>A0A1Y2BPB6_9FUNG</name>
<dbReference type="EMBL" id="MCOG01000147">
    <property type="protein sequence ID" value="ORY36588.1"/>
    <property type="molecule type" value="Genomic_DNA"/>
</dbReference>
<dbReference type="Proteomes" id="UP000193920">
    <property type="component" value="Unassembled WGS sequence"/>
</dbReference>
<dbReference type="InterPro" id="IPR038595">
    <property type="entry name" value="LOR_sf"/>
</dbReference>
<evidence type="ECO:0000313" key="1">
    <source>
        <dbReference type="EMBL" id="ORY36588.1"/>
    </source>
</evidence>
<evidence type="ECO:0008006" key="3">
    <source>
        <dbReference type="Google" id="ProtNLM"/>
    </source>
</evidence>
<sequence length="189" mass="22186">MVEKLDHSIVVVKEKYITKDHEVFQLSTSKVEKYKYLISDENDKELFNCKIHNHGDPSIIKDANDKDIIHFTMHNSLDFSKSKVNFSVCEEKTKDQTITFTYRRSTKERKYLIEFSNEKGFNEVLDAVEDNNKEFTIYYGKKSSEGIPICKVKRESSLSHNCTFELEPGLDKVLFITIIIYIIFLFEQC</sequence>
<dbReference type="Gene3D" id="2.40.160.200">
    <property type="entry name" value="LURP1-related"/>
    <property type="match status" value="1"/>
</dbReference>
<organism evidence="1 2">
    <name type="scientific">Neocallimastix californiae</name>
    <dbReference type="NCBI Taxonomy" id="1754190"/>
    <lineage>
        <taxon>Eukaryota</taxon>
        <taxon>Fungi</taxon>
        <taxon>Fungi incertae sedis</taxon>
        <taxon>Chytridiomycota</taxon>
        <taxon>Chytridiomycota incertae sedis</taxon>
        <taxon>Neocallimastigomycetes</taxon>
        <taxon>Neocallimastigales</taxon>
        <taxon>Neocallimastigaceae</taxon>
        <taxon>Neocallimastix</taxon>
    </lineage>
</organism>
<accession>A0A1Y2BPB6</accession>
<keyword evidence="2" id="KW-1185">Reference proteome</keyword>
<reference evidence="1 2" key="1">
    <citation type="submission" date="2016-08" db="EMBL/GenBank/DDBJ databases">
        <title>A Parts List for Fungal Cellulosomes Revealed by Comparative Genomics.</title>
        <authorList>
            <consortium name="DOE Joint Genome Institute"/>
            <person name="Haitjema C.H."/>
            <person name="Gilmore S.P."/>
            <person name="Henske J.K."/>
            <person name="Solomon K.V."/>
            <person name="De Groot R."/>
            <person name="Kuo A."/>
            <person name="Mondo S.J."/>
            <person name="Salamov A.A."/>
            <person name="Labutti K."/>
            <person name="Zhao Z."/>
            <person name="Chiniquy J."/>
            <person name="Barry K."/>
            <person name="Brewer H.M."/>
            <person name="Purvine S.O."/>
            <person name="Wright A.T."/>
            <person name="Boxma B."/>
            <person name="Van Alen T."/>
            <person name="Hackstein J.H."/>
            <person name="Baker S.E."/>
            <person name="Grigoriev I.V."/>
            <person name="O'Malley M.A."/>
        </authorList>
    </citation>
    <scope>NUCLEOTIDE SEQUENCE [LARGE SCALE GENOMIC DNA]</scope>
    <source>
        <strain evidence="1 2">G1</strain>
    </source>
</reference>
<proteinExistence type="predicted"/>